<comment type="caution">
    <text evidence="2">The sequence shown here is derived from an EMBL/GenBank/DDBJ whole genome shotgun (WGS) entry which is preliminary data.</text>
</comment>
<dbReference type="AlphaFoldDB" id="A0AAV5TSF7"/>
<dbReference type="EMBL" id="BTSX01000004">
    <property type="protein sequence ID" value="GMS97162.1"/>
    <property type="molecule type" value="Genomic_DNA"/>
</dbReference>
<gene>
    <name evidence="2" type="ORF">PENTCL1PPCAC_19337</name>
</gene>
<keyword evidence="1" id="KW-0472">Membrane</keyword>
<keyword evidence="1" id="KW-1133">Transmembrane helix</keyword>
<evidence type="ECO:0000256" key="1">
    <source>
        <dbReference type="SAM" id="Phobius"/>
    </source>
</evidence>
<organism evidence="2 3">
    <name type="scientific">Pristionchus entomophagus</name>
    <dbReference type="NCBI Taxonomy" id="358040"/>
    <lineage>
        <taxon>Eukaryota</taxon>
        <taxon>Metazoa</taxon>
        <taxon>Ecdysozoa</taxon>
        <taxon>Nematoda</taxon>
        <taxon>Chromadorea</taxon>
        <taxon>Rhabditida</taxon>
        <taxon>Rhabditina</taxon>
        <taxon>Diplogasteromorpha</taxon>
        <taxon>Diplogasteroidea</taxon>
        <taxon>Neodiplogasteridae</taxon>
        <taxon>Pristionchus</taxon>
    </lineage>
</organism>
<accession>A0AAV5TSF7</accession>
<keyword evidence="1" id="KW-0812">Transmembrane</keyword>
<proteinExistence type="predicted"/>
<feature type="transmembrane region" description="Helical" evidence="1">
    <location>
        <begin position="6"/>
        <end position="29"/>
    </location>
</feature>
<dbReference type="Proteomes" id="UP001432027">
    <property type="component" value="Unassembled WGS sequence"/>
</dbReference>
<name>A0AAV5TSF7_9BILA</name>
<reference evidence="2" key="1">
    <citation type="submission" date="2023-10" db="EMBL/GenBank/DDBJ databases">
        <title>Genome assembly of Pristionchus species.</title>
        <authorList>
            <person name="Yoshida K."/>
            <person name="Sommer R.J."/>
        </authorList>
    </citation>
    <scope>NUCLEOTIDE SEQUENCE</scope>
    <source>
        <strain evidence="2">RS0144</strain>
    </source>
</reference>
<feature type="non-terminal residue" evidence="2">
    <location>
        <position position="1"/>
    </location>
</feature>
<keyword evidence="3" id="KW-1185">Reference proteome</keyword>
<sequence length="92" mass="10440">CHLTSSILLLASISATVFAAVIFLFLDFLAHQMHLSLSESKTDSVRFSLYHNSIKISALWAIGGWGGWMRYHNWVEESKKHTNNSDSTLERD</sequence>
<evidence type="ECO:0000313" key="3">
    <source>
        <dbReference type="Proteomes" id="UP001432027"/>
    </source>
</evidence>
<feature type="non-terminal residue" evidence="2">
    <location>
        <position position="92"/>
    </location>
</feature>
<protein>
    <submittedName>
        <fullName evidence="2">Uncharacterized protein</fullName>
    </submittedName>
</protein>
<evidence type="ECO:0000313" key="2">
    <source>
        <dbReference type="EMBL" id="GMS97162.1"/>
    </source>
</evidence>